<feature type="chain" id="PRO_5044284313" evidence="1">
    <location>
        <begin position="25"/>
        <end position="127"/>
    </location>
</feature>
<evidence type="ECO:0000313" key="3">
    <source>
        <dbReference type="Proteomes" id="UP000803884"/>
    </source>
</evidence>
<evidence type="ECO:0000313" key="2">
    <source>
        <dbReference type="EMBL" id="KAL1587732.1"/>
    </source>
</evidence>
<gene>
    <name evidence="2" type="ORF">WHR41_03684</name>
</gene>
<keyword evidence="1" id="KW-0732">Signal</keyword>
<feature type="signal peptide" evidence="1">
    <location>
        <begin position="1"/>
        <end position="24"/>
    </location>
</feature>
<dbReference type="RefSeq" id="XP_069230837.1">
    <property type="nucleotide sequence ID" value="XM_069372290.1"/>
</dbReference>
<keyword evidence="3" id="KW-1185">Reference proteome</keyword>
<organism evidence="2 3">
    <name type="scientific">Cladosporium halotolerans</name>
    <dbReference type="NCBI Taxonomy" id="1052096"/>
    <lineage>
        <taxon>Eukaryota</taxon>
        <taxon>Fungi</taxon>
        <taxon>Dikarya</taxon>
        <taxon>Ascomycota</taxon>
        <taxon>Pezizomycotina</taxon>
        <taxon>Dothideomycetes</taxon>
        <taxon>Dothideomycetidae</taxon>
        <taxon>Cladosporiales</taxon>
        <taxon>Cladosporiaceae</taxon>
        <taxon>Cladosporium</taxon>
    </lineage>
</organism>
<dbReference type="EMBL" id="JAAQHG020000009">
    <property type="protein sequence ID" value="KAL1587732.1"/>
    <property type="molecule type" value="Genomic_DNA"/>
</dbReference>
<accession>A0AB34KUL5</accession>
<name>A0AB34KUL5_9PEZI</name>
<dbReference type="AlphaFoldDB" id="A0AB34KUL5"/>
<reference evidence="2 3" key="1">
    <citation type="journal article" date="2020" name="Microbiol. Resour. Announc.">
        <title>Draft Genome Sequence of a Cladosporium Species Isolated from the Mesophotic Ascidian Didemnum maculosum.</title>
        <authorList>
            <person name="Gioti A."/>
            <person name="Siaperas R."/>
            <person name="Nikolaivits E."/>
            <person name="Le Goff G."/>
            <person name="Ouazzani J."/>
            <person name="Kotoulas G."/>
            <person name="Topakas E."/>
        </authorList>
    </citation>
    <scope>NUCLEOTIDE SEQUENCE [LARGE SCALE GENOMIC DNA]</scope>
    <source>
        <strain evidence="2 3">TM138-S3</strain>
    </source>
</reference>
<dbReference type="Proteomes" id="UP000803884">
    <property type="component" value="Unassembled WGS sequence"/>
</dbReference>
<comment type="caution">
    <text evidence="2">The sequence shown here is derived from an EMBL/GenBank/DDBJ whole genome shotgun (WGS) entry which is preliminary data.</text>
</comment>
<evidence type="ECO:0000256" key="1">
    <source>
        <dbReference type="SAM" id="SignalP"/>
    </source>
</evidence>
<dbReference type="GeneID" id="96005128"/>
<proteinExistence type="predicted"/>
<sequence>MPGPKTTLLTTLLTLLSTTPLTTALPPALPTNLGGIRLCTEPNYAGNCWYGIMPLDDCIALNSFAGKVLSFRPDEGTECFLMQGRCNSDDQFASFESDSELSADLTRFDWIKDAESFICMEEREVAH</sequence>
<protein>
    <submittedName>
        <fullName evidence="2">Uncharacterized protein</fullName>
    </submittedName>
</protein>